<name>A0ACB8D565_DERSI</name>
<protein>
    <submittedName>
        <fullName evidence="1">Uncharacterized protein</fullName>
    </submittedName>
</protein>
<comment type="caution">
    <text evidence="1">The sequence shown here is derived from an EMBL/GenBank/DDBJ whole genome shotgun (WGS) entry which is preliminary data.</text>
</comment>
<proteinExistence type="predicted"/>
<reference evidence="1" key="1">
    <citation type="submission" date="2020-05" db="EMBL/GenBank/DDBJ databases">
        <title>Large-scale comparative analyses of tick genomes elucidate their genetic diversity and vector capacities.</title>
        <authorList>
            <person name="Jia N."/>
            <person name="Wang J."/>
            <person name="Shi W."/>
            <person name="Du L."/>
            <person name="Sun Y."/>
            <person name="Zhan W."/>
            <person name="Jiang J."/>
            <person name="Wang Q."/>
            <person name="Zhang B."/>
            <person name="Ji P."/>
            <person name="Sakyi L.B."/>
            <person name="Cui X."/>
            <person name="Yuan T."/>
            <person name="Jiang B."/>
            <person name="Yang W."/>
            <person name="Lam T.T.-Y."/>
            <person name="Chang Q."/>
            <person name="Ding S."/>
            <person name="Wang X."/>
            <person name="Zhu J."/>
            <person name="Ruan X."/>
            <person name="Zhao L."/>
            <person name="Wei J."/>
            <person name="Que T."/>
            <person name="Du C."/>
            <person name="Cheng J."/>
            <person name="Dai P."/>
            <person name="Han X."/>
            <person name="Huang E."/>
            <person name="Gao Y."/>
            <person name="Liu J."/>
            <person name="Shao H."/>
            <person name="Ye R."/>
            <person name="Li L."/>
            <person name="Wei W."/>
            <person name="Wang X."/>
            <person name="Wang C."/>
            <person name="Yang T."/>
            <person name="Huo Q."/>
            <person name="Li W."/>
            <person name="Guo W."/>
            <person name="Chen H."/>
            <person name="Zhou L."/>
            <person name="Ni X."/>
            <person name="Tian J."/>
            <person name="Zhou Y."/>
            <person name="Sheng Y."/>
            <person name="Liu T."/>
            <person name="Pan Y."/>
            <person name="Xia L."/>
            <person name="Li J."/>
            <person name="Zhao F."/>
            <person name="Cao W."/>
        </authorList>
    </citation>
    <scope>NUCLEOTIDE SEQUENCE</scope>
    <source>
        <strain evidence="1">Dsil-2018</strain>
    </source>
</reference>
<dbReference type="EMBL" id="CM023472">
    <property type="protein sequence ID" value="KAH7959529.1"/>
    <property type="molecule type" value="Genomic_DNA"/>
</dbReference>
<gene>
    <name evidence="1" type="ORF">HPB49_011643</name>
</gene>
<evidence type="ECO:0000313" key="1">
    <source>
        <dbReference type="EMBL" id="KAH7959529.1"/>
    </source>
</evidence>
<keyword evidence="2" id="KW-1185">Reference proteome</keyword>
<dbReference type="Proteomes" id="UP000821865">
    <property type="component" value="Chromosome 3"/>
</dbReference>
<accession>A0ACB8D565</accession>
<evidence type="ECO:0000313" key="2">
    <source>
        <dbReference type="Proteomes" id="UP000821865"/>
    </source>
</evidence>
<sequence length="301" mass="33419">MHKYIIKMTKCGGNDPLAPSDDHFTNDVGFYPSVDRADIRDYLVHGTSFVTREQLKSYKSLEAHNYVTSGLVEPPRVKVRDGRIIVVVKADGEVLCAHCTCMAGLGKACSQVGAVLFYLEAAVTRRDGRSCTDGQNAWLPPHLVSLECRPVAEIDFASSAMKKRRLDDTEAGPRDPPSVKMPKPREDEILKFFSSLSKSEGRPALLSLTQKFADPYIPLGLKYPKLLLCNLRRKQCPSSWDDVQAECREVLEDPSVEPDPCVKQNHVWVAAEHIPVSRDGLCQAAVCTSQVMLKAAVFFLQ</sequence>
<organism evidence="1 2">
    <name type="scientific">Dermacentor silvarum</name>
    <name type="common">Tick</name>
    <dbReference type="NCBI Taxonomy" id="543639"/>
    <lineage>
        <taxon>Eukaryota</taxon>
        <taxon>Metazoa</taxon>
        <taxon>Ecdysozoa</taxon>
        <taxon>Arthropoda</taxon>
        <taxon>Chelicerata</taxon>
        <taxon>Arachnida</taxon>
        <taxon>Acari</taxon>
        <taxon>Parasitiformes</taxon>
        <taxon>Ixodida</taxon>
        <taxon>Ixodoidea</taxon>
        <taxon>Ixodidae</taxon>
        <taxon>Rhipicephalinae</taxon>
        <taxon>Dermacentor</taxon>
    </lineage>
</organism>